<dbReference type="Proteomes" id="UP000320876">
    <property type="component" value="Unassembled WGS sequence"/>
</dbReference>
<keyword evidence="2" id="KW-1185">Reference proteome</keyword>
<evidence type="ECO:0000313" key="1">
    <source>
        <dbReference type="EMBL" id="TQJ05834.1"/>
    </source>
</evidence>
<organism evidence="1 2">
    <name type="scientific">Amycolatopsis cihanbeyliensis</name>
    <dbReference type="NCBI Taxonomy" id="1128664"/>
    <lineage>
        <taxon>Bacteria</taxon>
        <taxon>Bacillati</taxon>
        <taxon>Actinomycetota</taxon>
        <taxon>Actinomycetes</taxon>
        <taxon>Pseudonocardiales</taxon>
        <taxon>Pseudonocardiaceae</taxon>
        <taxon>Amycolatopsis</taxon>
    </lineage>
</organism>
<gene>
    <name evidence="1" type="ORF">FB471_5677</name>
</gene>
<accession>A0A542DS60</accession>
<protein>
    <submittedName>
        <fullName evidence="1">Uncharacterized protein</fullName>
    </submittedName>
</protein>
<proteinExistence type="predicted"/>
<dbReference type="EMBL" id="VFML01000001">
    <property type="protein sequence ID" value="TQJ05834.1"/>
    <property type="molecule type" value="Genomic_DNA"/>
</dbReference>
<name>A0A542DS60_AMYCI</name>
<reference evidence="1 2" key="1">
    <citation type="submission" date="2019-06" db="EMBL/GenBank/DDBJ databases">
        <title>Sequencing the genomes of 1000 actinobacteria strains.</title>
        <authorList>
            <person name="Klenk H.-P."/>
        </authorList>
    </citation>
    <scope>NUCLEOTIDE SEQUENCE [LARGE SCALE GENOMIC DNA]</scope>
    <source>
        <strain evidence="1 2">DSM 45679</strain>
    </source>
</reference>
<evidence type="ECO:0000313" key="2">
    <source>
        <dbReference type="Proteomes" id="UP000320876"/>
    </source>
</evidence>
<sequence>MTRHHPPPPRFARLRVPEAEARQWPRLTREARRCWYCQTTYPTSGHATQCEQIHESETEARRARRPARTAQC</sequence>
<comment type="caution">
    <text evidence="1">The sequence shown here is derived from an EMBL/GenBank/DDBJ whole genome shotgun (WGS) entry which is preliminary data.</text>
</comment>
<dbReference type="AlphaFoldDB" id="A0A542DS60"/>